<keyword evidence="1" id="KW-0472">Membrane</keyword>
<comment type="caution">
    <text evidence="3">The sequence shown here is derived from an EMBL/GenBank/DDBJ whole genome shotgun (WGS) entry which is preliminary data.</text>
</comment>
<gene>
    <name evidence="3" type="ORF">AE618_01400</name>
</gene>
<evidence type="ECO:0000313" key="4">
    <source>
        <dbReference type="Proteomes" id="UP000037822"/>
    </source>
</evidence>
<dbReference type="InterPro" id="IPR001107">
    <property type="entry name" value="Band_7"/>
</dbReference>
<feature type="domain" description="Band 7" evidence="2">
    <location>
        <begin position="251"/>
        <end position="468"/>
    </location>
</feature>
<name>A0A0N0MD61_9HYPH</name>
<keyword evidence="1" id="KW-1133">Transmembrane helix</keyword>
<dbReference type="PATRIC" id="fig|1526658.3.peg.5206"/>
<dbReference type="OrthoDB" id="501008at2"/>
<keyword evidence="1" id="KW-0812">Transmembrane</keyword>
<evidence type="ECO:0000259" key="2">
    <source>
        <dbReference type="Pfam" id="PF01145"/>
    </source>
</evidence>
<dbReference type="Proteomes" id="UP000037822">
    <property type="component" value="Unassembled WGS sequence"/>
</dbReference>
<accession>A0A0N0MD61</accession>
<dbReference type="EMBL" id="LGSZ01000009">
    <property type="protein sequence ID" value="KPH83037.1"/>
    <property type="molecule type" value="Genomic_DNA"/>
</dbReference>
<protein>
    <recommendedName>
        <fullName evidence="2">Band 7 domain-containing protein</fullName>
    </recommendedName>
</protein>
<dbReference type="Pfam" id="PF01145">
    <property type="entry name" value="Band_7"/>
    <property type="match status" value="1"/>
</dbReference>
<evidence type="ECO:0000313" key="3">
    <source>
        <dbReference type="EMBL" id="KPH83037.1"/>
    </source>
</evidence>
<evidence type="ECO:0000256" key="1">
    <source>
        <dbReference type="SAM" id="Phobius"/>
    </source>
</evidence>
<keyword evidence="4" id="KW-1185">Reference proteome</keyword>
<feature type="transmembrane region" description="Helical" evidence="1">
    <location>
        <begin position="45"/>
        <end position="67"/>
    </location>
</feature>
<proteinExistence type="predicted"/>
<sequence>MLILILTLVALLAAVVLAVLARRGDPEAAITPGAALALKRGTTLGAGAGLAALVAVFLFASTSYVVVGPNQAGHLKRIYGGSDLPTGKIIAVNGEKGPQADILGPGFHFIPFVNVLHQVEQFDVVTVPNGSYGRLVANDGMATPTGTFMAPAIPDDRIEKMLDGRTFLTSGGYRGAQETVLKPGIYRLNRYLFDVEINNRTVASVVPAGFVGVIKSNVAAPGVACREEKAQTADSSDAIVVPVVPAGCVGIWRSVLLPGAYYLNHQAYEMTQVDTRVQTWEYKGGFRKRIIDLSVDDQGRIRQVERFVEQPTPKEAADQAIFVKIEGWDIPVELRVVVQVPPENAPLVVGGVGGLEQIEDRILTPTIRSIVRNVAGSSIRVPVRNAAGELAGQFQTRPTRVLDLIDNRDALESTIEQQIRVEGRKAGIEIKEVRMGEPSIPPELLVSRLREQLAEQLSRAYTRETEAQKVRLDTEAARARADQQREFVAAQIGVQVAEQRQKERQLLGQAERGYLEELAKGQNAQANVLGQDRVAYLQALEKVLATLEKKPELVNLVGKLVPNTVVTSGGDGLAGAAALLSGALSSQSTTPTAQNRPAR</sequence>
<organism evidence="3 4">
    <name type="scientific">Bosea vaviloviae</name>
    <dbReference type="NCBI Taxonomy" id="1526658"/>
    <lineage>
        <taxon>Bacteria</taxon>
        <taxon>Pseudomonadati</taxon>
        <taxon>Pseudomonadota</taxon>
        <taxon>Alphaproteobacteria</taxon>
        <taxon>Hyphomicrobiales</taxon>
        <taxon>Boseaceae</taxon>
        <taxon>Bosea</taxon>
    </lineage>
</organism>
<dbReference type="RefSeq" id="WP_054207256.1">
    <property type="nucleotide sequence ID" value="NZ_LGSZ01000009.1"/>
</dbReference>
<dbReference type="AlphaFoldDB" id="A0A0N0MD61"/>
<reference evidence="3 4" key="1">
    <citation type="submission" date="2015-07" db="EMBL/GenBank/DDBJ databases">
        <title>Whole genome sequencing of Bosea vaviloviae isolated from cave pool.</title>
        <authorList>
            <person name="Tan N.E.H."/>
            <person name="Lee Y.P."/>
            <person name="Gan H.M."/>
            <person name="Barton H."/>
            <person name="Savka M.A."/>
        </authorList>
    </citation>
    <scope>NUCLEOTIDE SEQUENCE [LARGE SCALE GENOMIC DNA]</scope>
    <source>
        <strain evidence="3 4">SD260</strain>
    </source>
</reference>